<organism evidence="2 3">
    <name type="scientific">Succinatimonas hippei (strain DSM 22608 / JCM 16073 / KCTC 15190 / YIT 12066)</name>
    <dbReference type="NCBI Taxonomy" id="762983"/>
    <lineage>
        <taxon>Bacteria</taxon>
        <taxon>Pseudomonadati</taxon>
        <taxon>Pseudomonadota</taxon>
        <taxon>Gammaproteobacteria</taxon>
        <taxon>Aeromonadales</taxon>
        <taxon>Succinivibrionaceae</taxon>
        <taxon>Succinatimonas</taxon>
    </lineage>
</organism>
<protein>
    <recommendedName>
        <fullName evidence="1">PPM-type phosphatase domain-containing protein</fullName>
    </recommendedName>
</protein>
<dbReference type="Proteomes" id="UP000018458">
    <property type="component" value="Unassembled WGS sequence"/>
</dbReference>
<dbReference type="eggNOG" id="ENOG50327W0">
    <property type="taxonomic scope" value="Bacteria"/>
</dbReference>
<dbReference type="Gene3D" id="3.60.40.10">
    <property type="entry name" value="PPM-type phosphatase domain"/>
    <property type="match status" value="1"/>
</dbReference>
<reference evidence="2 3" key="1">
    <citation type="submission" date="2011-01" db="EMBL/GenBank/DDBJ databases">
        <authorList>
            <person name="Weinstock G."/>
            <person name="Sodergren E."/>
            <person name="Clifton S."/>
            <person name="Fulton L."/>
            <person name="Fulton B."/>
            <person name="Courtney L."/>
            <person name="Fronick C."/>
            <person name="Harrison M."/>
            <person name="Strong C."/>
            <person name="Farmer C."/>
            <person name="Delahaunty K."/>
            <person name="Markovic C."/>
            <person name="Hall O."/>
            <person name="Minx P."/>
            <person name="Tomlinson C."/>
            <person name="Mitreva M."/>
            <person name="Hou S."/>
            <person name="Chen J."/>
            <person name="Wollam A."/>
            <person name="Pepin K.H."/>
            <person name="Johnson M."/>
            <person name="Bhonagiri V."/>
            <person name="Zhang X."/>
            <person name="Suruliraj S."/>
            <person name="Warren W."/>
            <person name="Chinwalla A."/>
            <person name="Mardis E.R."/>
            <person name="Wilson R.K."/>
        </authorList>
    </citation>
    <scope>NUCLEOTIDE SEQUENCE [LARGE SCALE GENOMIC DNA]</scope>
    <source>
        <strain evidence="3">DSM 22608 / JCM 16073 / KCTC 15190 / YIT 12066</strain>
    </source>
</reference>
<name>E8LJQ5_SUCHY</name>
<dbReference type="STRING" id="762983.HMPREF9444_00939"/>
<dbReference type="RefSeq" id="WP_009143143.1">
    <property type="nucleotide sequence ID" value="NZ_GL830982.1"/>
</dbReference>
<proteinExistence type="predicted"/>
<comment type="caution">
    <text evidence="2">The sequence shown here is derived from an EMBL/GenBank/DDBJ whole genome shotgun (WGS) entry which is preliminary data.</text>
</comment>
<dbReference type="HOGENOM" id="CLU_087939_0_0_6"/>
<dbReference type="InterPro" id="IPR001932">
    <property type="entry name" value="PPM-type_phosphatase-like_dom"/>
</dbReference>
<feature type="domain" description="PPM-type phosphatase" evidence="1">
    <location>
        <begin position="49"/>
        <end position="264"/>
    </location>
</feature>
<dbReference type="OrthoDB" id="508128at2"/>
<dbReference type="EMBL" id="AEVO01000045">
    <property type="protein sequence ID" value="EFY07229.1"/>
    <property type="molecule type" value="Genomic_DNA"/>
</dbReference>
<evidence type="ECO:0000259" key="1">
    <source>
        <dbReference type="Pfam" id="PF13672"/>
    </source>
</evidence>
<accession>E8LJQ5</accession>
<dbReference type="Pfam" id="PF13672">
    <property type="entry name" value="PP2C_2"/>
    <property type="match status" value="1"/>
</dbReference>
<sequence length="297" mass="33321">MDYAFSDILTLNEYTLPADCGDMQIKEYFLCGKKSAETNEDGIFLSKNFAAIVDGATAKSKFTLNGKSTGRLAMELVIKAISKLPEGICMSDAIANISAAIYSFYKENNLLADLKNKPNLRFTASAVIYSRALNEIWQIGDCRFLVGSTYSTNEKEIDEIMAKARAAFNETAIINGEITLESLKDHDPGRDFIMPFLTRQALLQNCPYKNQFSFAVFDGFTIDPKKVIVFPVGKAKEFVLSSDGYPQTFNTLEKSEQYLHAIMQKDPNCIREYKCTKGLKKGNRSFDDRAYLKIILP</sequence>
<dbReference type="AlphaFoldDB" id="E8LJQ5"/>
<gene>
    <name evidence="2" type="ORF">HMPREF9444_00939</name>
</gene>
<dbReference type="InterPro" id="IPR036457">
    <property type="entry name" value="PPM-type-like_dom_sf"/>
</dbReference>
<evidence type="ECO:0000313" key="2">
    <source>
        <dbReference type="EMBL" id="EFY07229.1"/>
    </source>
</evidence>
<evidence type="ECO:0000313" key="3">
    <source>
        <dbReference type="Proteomes" id="UP000018458"/>
    </source>
</evidence>
<keyword evidence="3" id="KW-1185">Reference proteome</keyword>